<reference evidence="1" key="1">
    <citation type="submission" date="2023-05" db="EMBL/GenBank/DDBJ databases">
        <authorList>
            <consortium name="ELIXIR-Norway"/>
        </authorList>
    </citation>
    <scope>NUCLEOTIDE SEQUENCE</scope>
</reference>
<sequence>MRMWNTWPRAHHLHGLSPLPSVSFQPCQSCCPGLPTAPTTPAGSSSRMILQGCSPSKAYLNAISAPTLHKLLWSSASCLPLHNPAQAAWVPLSELGLAVVVLLCLLW</sequence>
<reference evidence="1" key="2">
    <citation type="submission" date="2025-03" db="EMBL/GenBank/DDBJ databases">
        <authorList>
            <consortium name="ELIXIR-Norway"/>
            <consortium name="Elixir Norway"/>
        </authorList>
    </citation>
    <scope>NUCLEOTIDE SEQUENCE</scope>
</reference>
<proteinExistence type="predicted"/>
<dbReference type="EMBL" id="OX596099">
    <property type="protein sequence ID" value="CAM9698143.1"/>
    <property type="molecule type" value="Genomic_DNA"/>
</dbReference>
<dbReference type="Proteomes" id="UP001162501">
    <property type="component" value="Chromosome 15"/>
</dbReference>
<gene>
    <name evidence="1" type="ORF">MRATA1EN22A_LOCUS6190</name>
</gene>
<name>A0AC59YIC2_RANTA</name>
<evidence type="ECO:0000313" key="1">
    <source>
        <dbReference type="EMBL" id="CAM9698143.1"/>
    </source>
</evidence>
<accession>A0AC59YIC2</accession>
<evidence type="ECO:0000313" key="2">
    <source>
        <dbReference type="Proteomes" id="UP001162501"/>
    </source>
</evidence>
<organism evidence="1 2">
    <name type="scientific">Rangifer tarandus platyrhynchus</name>
    <name type="common">Svalbard reindeer</name>
    <dbReference type="NCBI Taxonomy" id="3082113"/>
    <lineage>
        <taxon>Eukaryota</taxon>
        <taxon>Metazoa</taxon>
        <taxon>Chordata</taxon>
        <taxon>Craniata</taxon>
        <taxon>Vertebrata</taxon>
        <taxon>Euteleostomi</taxon>
        <taxon>Mammalia</taxon>
        <taxon>Eutheria</taxon>
        <taxon>Laurasiatheria</taxon>
        <taxon>Artiodactyla</taxon>
        <taxon>Ruminantia</taxon>
        <taxon>Pecora</taxon>
        <taxon>Cervidae</taxon>
        <taxon>Odocoileinae</taxon>
        <taxon>Rangifer</taxon>
    </lineage>
</organism>
<protein>
    <submittedName>
        <fullName evidence="1">Uncharacterized protein</fullName>
    </submittedName>
</protein>